<proteinExistence type="predicted"/>
<keyword evidence="1" id="KW-0472">Membrane</keyword>
<comment type="caution">
    <text evidence="2">The sequence shown here is derived from an EMBL/GenBank/DDBJ whole genome shotgun (WGS) entry which is preliminary data.</text>
</comment>
<keyword evidence="3" id="KW-1185">Reference proteome</keyword>
<evidence type="ECO:0000313" key="2">
    <source>
        <dbReference type="EMBL" id="RIY37505.1"/>
    </source>
</evidence>
<reference evidence="2 3" key="1">
    <citation type="submission" date="2017-08" db="EMBL/GenBank/DDBJ databases">
        <title>Reclassification of Bisgaard taxon 37 and 44.</title>
        <authorList>
            <person name="Christensen H."/>
        </authorList>
    </citation>
    <scope>NUCLEOTIDE SEQUENCE [LARGE SCALE GENOMIC DNA]</scope>
    <source>
        <strain evidence="2 3">111</strain>
    </source>
</reference>
<name>A0A3A1YIK5_9GAMM</name>
<sequence length="89" mass="10203">MLNKLSRKQQIFGASELVALLLVLIYSLFFSYAKEAKAQAMEVALQVQSNFASKNEQYALQYDFLAGIATQEQIKEYKDVFAQLQKPYQ</sequence>
<dbReference type="AlphaFoldDB" id="A0A3A1YIK5"/>
<evidence type="ECO:0000256" key="1">
    <source>
        <dbReference type="SAM" id="Phobius"/>
    </source>
</evidence>
<dbReference type="RefSeq" id="WP_119531544.1">
    <property type="nucleotide sequence ID" value="NZ_JBHSSP010000030.1"/>
</dbReference>
<gene>
    <name evidence="2" type="ORF">CKF58_04865</name>
</gene>
<organism evidence="2 3">
    <name type="scientific">Psittacicella hinzii</name>
    <dbReference type="NCBI Taxonomy" id="2028575"/>
    <lineage>
        <taxon>Bacteria</taxon>
        <taxon>Pseudomonadati</taxon>
        <taxon>Pseudomonadota</taxon>
        <taxon>Gammaproteobacteria</taxon>
        <taxon>Pasteurellales</taxon>
        <taxon>Psittacicellaceae</taxon>
        <taxon>Psittacicella</taxon>
    </lineage>
</organism>
<protein>
    <submittedName>
        <fullName evidence="2">Uncharacterized protein</fullName>
    </submittedName>
</protein>
<evidence type="ECO:0000313" key="3">
    <source>
        <dbReference type="Proteomes" id="UP000265916"/>
    </source>
</evidence>
<accession>A0A3A1YIK5</accession>
<keyword evidence="1" id="KW-1133">Transmembrane helix</keyword>
<dbReference type="Proteomes" id="UP000265916">
    <property type="component" value="Unassembled WGS sequence"/>
</dbReference>
<keyword evidence="1" id="KW-0812">Transmembrane</keyword>
<feature type="transmembrane region" description="Helical" evidence="1">
    <location>
        <begin position="12"/>
        <end position="33"/>
    </location>
</feature>
<dbReference type="EMBL" id="NRJG01000085">
    <property type="protein sequence ID" value="RIY37505.1"/>
    <property type="molecule type" value="Genomic_DNA"/>
</dbReference>